<protein>
    <submittedName>
        <fullName evidence="2">Uncharacterized protein</fullName>
    </submittedName>
</protein>
<reference evidence="2 3" key="1">
    <citation type="submission" date="2014-06" db="EMBL/GenBank/DDBJ databases">
        <authorList>
            <person name="Swart Estienne"/>
        </authorList>
    </citation>
    <scope>NUCLEOTIDE SEQUENCE [LARGE SCALE GENOMIC DNA]</scope>
    <source>
        <strain evidence="2 3">130c</strain>
    </source>
</reference>
<feature type="region of interest" description="Disordered" evidence="1">
    <location>
        <begin position="1"/>
        <end position="20"/>
    </location>
</feature>
<dbReference type="AlphaFoldDB" id="A0A078B0F6"/>
<evidence type="ECO:0000313" key="3">
    <source>
        <dbReference type="Proteomes" id="UP000039865"/>
    </source>
</evidence>
<keyword evidence="3" id="KW-1185">Reference proteome</keyword>
<sequence length="270" mass="32265">MVKPALNRKKSNQKTNQTVFPKSKVQLTNWLFDDFKTYNQENSKNLNQTMNVDQESKIKQLQPKLVLHKKINQNQGMSLDTNEHIPLLKMKERLQKHIQRQQEETIRSEHQKQTVEMYKKQQQALQQQRIKKNQDWIDIDFEEITLQKETISSFNHKSQSKPIQITLQKQLYQPKPEKKPVQNQNNFYNINNSTIIHKNKQNPQMQQKTTTYAIIEDSLDFNDIKCTIKNKFDIKNKVFKEKSGLAKEEQIKSQKSQKDNRLNMNTIYYD</sequence>
<organism evidence="2 3">
    <name type="scientific">Stylonychia lemnae</name>
    <name type="common">Ciliate</name>
    <dbReference type="NCBI Taxonomy" id="5949"/>
    <lineage>
        <taxon>Eukaryota</taxon>
        <taxon>Sar</taxon>
        <taxon>Alveolata</taxon>
        <taxon>Ciliophora</taxon>
        <taxon>Intramacronucleata</taxon>
        <taxon>Spirotrichea</taxon>
        <taxon>Stichotrichia</taxon>
        <taxon>Sporadotrichida</taxon>
        <taxon>Oxytrichidae</taxon>
        <taxon>Stylonychinae</taxon>
        <taxon>Stylonychia</taxon>
    </lineage>
</organism>
<accession>A0A078B0F6</accession>
<name>A0A078B0F6_STYLE</name>
<proteinExistence type="predicted"/>
<evidence type="ECO:0000313" key="2">
    <source>
        <dbReference type="EMBL" id="CDW86578.1"/>
    </source>
</evidence>
<dbReference type="InParanoid" id="A0A078B0F6"/>
<dbReference type="EMBL" id="CCKQ01014791">
    <property type="protein sequence ID" value="CDW86578.1"/>
    <property type="molecule type" value="Genomic_DNA"/>
</dbReference>
<feature type="region of interest" description="Disordered" evidence="1">
    <location>
        <begin position="250"/>
        <end position="270"/>
    </location>
</feature>
<gene>
    <name evidence="2" type="primary">Contig19416.g20588</name>
    <name evidence="2" type="ORF">STYLEM_15673</name>
</gene>
<feature type="compositionally biased region" description="Basic and acidic residues" evidence="1">
    <location>
        <begin position="250"/>
        <end position="261"/>
    </location>
</feature>
<feature type="compositionally biased region" description="Basic residues" evidence="1">
    <location>
        <begin position="1"/>
        <end position="12"/>
    </location>
</feature>
<evidence type="ECO:0000256" key="1">
    <source>
        <dbReference type="SAM" id="MobiDB-lite"/>
    </source>
</evidence>
<dbReference type="Proteomes" id="UP000039865">
    <property type="component" value="Unassembled WGS sequence"/>
</dbReference>